<name>A0A268EFI4_9BACL</name>
<dbReference type="OrthoDB" id="9800276at2"/>
<evidence type="ECO:0000313" key="3">
    <source>
        <dbReference type="EMBL" id="PAD71898.1"/>
    </source>
</evidence>
<evidence type="ECO:0000313" key="4">
    <source>
        <dbReference type="Proteomes" id="UP000215596"/>
    </source>
</evidence>
<dbReference type="SUPFAM" id="SSF53335">
    <property type="entry name" value="S-adenosyl-L-methionine-dependent methyltransferases"/>
    <property type="match status" value="1"/>
</dbReference>
<feature type="domain" description="Glycosyltransferase 2-like" evidence="2">
    <location>
        <begin position="1000"/>
        <end position="1180"/>
    </location>
</feature>
<feature type="coiled-coil region" evidence="1">
    <location>
        <begin position="398"/>
        <end position="478"/>
    </location>
</feature>
<dbReference type="InterPro" id="IPR029044">
    <property type="entry name" value="Nucleotide-diphossugar_trans"/>
</dbReference>
<dbReference type="Proteomes" id="UP000215596">
    <property type="component" value="Unassembled WGS sequence"/>
</dbReference>
<sequence length="1273" mass="147347">MIGSCWRRNKSEMQKYDHELDMMSENSAALVLKEIPTGSKVLELGPATGYMTRYMKEELNCSVYCIEYDPSSAEQASVYSEKMIVSDLEDFSVWTKQLSGEKFDYILCVDVLEHLRDPHRVLREVVKYLEAEGSVIASIPNISHNAIIMSLLQGEFKYNQLGLLDNTHVKFFTKESIIEMLSEAGLEIVKMKATKAWPEETEFHKSYEEFPEAVQDYLLSNPEGHAYQYISVAKKISSSKVLDKDNAESFPISTIEPIYDQLQVFWSEDGQFSEEKSVQCYMHYDNKYHVYKISLPAATIKKIRIDPGSWSAFINIKSVKLIKRDDDYISSIQDSSAANGFAHLSVVNNLTIIDKKNEFKVFAPNRDPQMIWDLQELSLQGNVELWIELSALKGSLFVDHIKSVISDYNAQIENLQERSIQQQISFNKAEEKYNNLEQIYRTLEERFAQTIRELGLERAEKETLIKEHKNRLDELMYKVEMERQINGHLNQLVGDIRNSRSWRITKPLRYVGSFLRKVRSKLSKFVALVFRRRFRIEPVPLQNINCIDQDYWENVGEDPSFILKGKFPTGWVVMKVIIIAETNVPLKLYWDRGHGMSEQDSAMLGMSVLGHNKEQTFRVLIPHDAISLRLDPGEEPIQFLMRDVRFIKISKYHVLFDSLRDYTRMRGGFIRSMIPLSRKAVHILKRSGLTGLRTQTRRALGLTQNIDMTQSYQKWVESKSLTDIREKEINREISEFEYKPLISIIVPVYNVEEKWLRKCIESVRNQLYTNWELCLADDASPKKHIREVLDEYKLIDPRIKVVYREKNGHISECSNSALAVATGEFIGLLDHDDELSRDALYENVKLLNMHPDADLIYSDEDKITEEGERHSPFFKPDWSPDLLLSQMYICHFSIYRKTIIDQIGGFRKGYEGSQDYDLALRFTELTDAIYHIPKILYHWRTIPESTSSGAVAKNYTDDSGYKALQDAVLRRGLNAKVDGIKDIPNAYILRYRPIDEPLVSIIIPTRNMAEILEKCLVSIFKKTNYTNYEVIIADNGSSEEETIQLFNEWKEKEPNRFRVIRIDIPFNYSKINNIAVSEAKGELILLLNNDVEVISEDWITDMAGQAVRENIGAVGACLLYPDNTIQHAGVVLGIGGVAGHSHKYFDADDYGYFSRLKLISNYSAVTAACLMVRKKVFEEVGGLEEKLQVAFNDIDFCLKIRQKGYYNIFLPQVKLYHYESKSRGHEDTPEKIKRFNNEIDIMMQKWGGQLENDPFYNINLTKKKEDFSFEFIN</sequence>
<keyword evidence="1" id="KW-0175">Coiled coil</keyword>
<comment type="caution">
    <text evidence="3">The sequence shown here is derived from an EMBL/GenBank/DDBJ whole genome shotgun (WGS) entry which is preliminary data.</text>
</comment>
<organism evidence="3 4">
    <name type="scientific">Paenibacillus campinasensis</name>
    <dbReference type="NCBI Taxonomy" id="66347"/>
    <lineage>
        <taxon>Bacteria</taxon>
        <taxon>Bacillati</taxon>
        <taxon>Bacillota</taxon>
        <taxon>Bacilli</taxon>
        <taxon>Bacillales</taxon>
        <taxon>Paenibacillaceae</taxon>
        <taxon>Paenibacillus</taxon>
    </lineage>
</organism>
<dbReference type="SUPFAM" id="SSF53448">
    <property type="entry name" value="Nucleotide-diphospho-sugar transferases"/>
    <property type="match status" value="2"/>
</dbReference>
<dbReference type="EMBL" id="NPBY01000086">
    <property type="protein sequence ID" value="PAD71898.1"/>
    <property type="molecule type" value="Genomic_DNA"/>
</dbReference>
<feature type="domain" description="Glycosyltransferase 2-like" evidence="2">
    <location>
        <begin position="743"/>
        <end position="903"/>
    </location>
</feature>
<gene>
    <name evidence="3" type="ORF">CHH67_23790</name>
</gene>
<proteinExistence type="predicted"/>
<protein>
    <recommendedName>
        <fullName evidence="2">Glycosyltransferase 2-like domain-containing protein</fullName>
    </recommendedName>
</protein>
<dbReference type="CDD" id="cd04184">
    <property type="entry name" value="GT2_RfbC_Mx_like"/>
    <property type="match status" value="1"/>
</dbReference>
<evidence type="ECO:0000259" key="2">
    <source>
        <dbReference type="Pfam" id="PF00535"/>
    </source>
</evidence>
<dbReference type="Pfam" id="PF13489">
    <property type="entry name" value="Methyltransf_23"/>
    <property type="match status" value="1"/>
</dbReference>
<accession>A0A268EFI4</accession>
<dbReference type="Gene3D" id="3.90.550.10">
    <property type="entry name" value="Spore Coat Polysaccharide Biosynthesis Protein SpsA, Chain A"/>
    <property type="match status" value="2"/>
</dbReference>
<dbReference type="Gene3D" id="3.40.50.150">
    <property type="entry name" value="Vaccinia Virus protein VP39"/>
    <property type="match status" value="1"/>
</dbReference>
<dbReference type="Pfam" id="PF00535">
    <property type="entry name" value="Glycos_transf_2"/>
    <property type="match status" value="2"/>
</dbReference>
<dbReference type="InterPro" id="IPR001173">
    <property type="entry name" value="Glyco_trans_2-like"/>
</dbReference>
<dbReference type="CDD" id="cd04186">
    <property type="entry name" value="GT_2_like_c"/>
    <property type="match status" value="1"/>
</dbReference>
<reference evidence="3 4" key="1">
    <citation type="submission" date="2017-07" db="EMBL/GenBank/DDBJ databases">
        <title>Isolation and whole genome analysis of endospore-forming bacteria from heroin.</title>
        <authorList>
            <person name="Kalinowski J."/>
            <person name="Ahrens B."/>
            <person name="Al-Dilaimi A."/>
            <person name="Winkler A."/>
            <person name="Wibberg D."/>
            <person name="Schleenbecker U."/>
            <person name="Ruckert C."/>
            <person name="Wolfel R."/>
            <person name="Grass G."/>
        </authorList>
    </citation>
    <scope>NUCLEOTIDE SEQUENCE [LARGE SCALE GENOMIC DNA]</scope>
    <source>
        <strain evidence="3 4">7537-G1</strain>
    </source>
</reference>
<dbReference type="InterPro" id="IPR029063">
    <property type="entry name" value="SAM-dependent_MTases_sf"/>
</dbReference>
<dbReference type="PANTHER" id="PTHR43179">
    <property type="entry name" value="RHAMNOSYLTRANSFERASE WBBL"/>
    <property type="match status" value="1"/>
</dbReference>
<evidence type="ECO:0000256" key="1">
    <source>
        <dbReference type="SAM" id="Coils"/>
    </source>
</evidence>
<dbReference type="AlphaFoldDB" id="A0A268EFI4"/>
<dbReference type="CDD" id="cd02440">
    <property type="entry name" value="AdoMet_MTases"/>
    <property type="match status" value="1"/>
</dbReference>
<dbReference type="PANTHER" id="PTHR43179:SF7">
    <property type="entry name" value="RHAMNOSYLTRANSFERASE WBBL"/>
    <property type="match status" value="1"/>
</dbReference>